<feature type="transmembrane region" description="Helical" evidence="1">
    <location>
        <begin position="147"/>
        <end position="170"/>
    </location>
</feature>
<comment type="caution">
    <text evidence="2">The sequence shown here is derived from an EMBL/GenBank/DDBJ whole genome shotgun (WGS) entry which is preliminary data.</text>
</comment>
<keyword evidence="1" id="KW-0472">Membrane</keyword>
<dbReference type="AlphaFoldDB" id="A0A645H8Q5"/>
<dbReference type="EMBL" id="VSSQ01088975">
    <property type="protein sequence ID" value="MPN35417.1"/>
    <property type="molecule type" value="Genomic_DNA"/>
</dbReference>
<organism evidence="2">
    <name type="scientific">bioreactor metagenome</name>
    <dbReference type="NCBI Taxonomy" id="1076179"/>
    <lineage>
        <taxon>unclassified sequences</taxon>
        <taxon>metagenomes</taxon>
        <taxon>ecological metagenomes</taxon>
    </lineage>
</organism>
<sequence>MLNEIKASPHPDNLIEEFITYKYPNSNRFTKNFYRNIVKINTRHIDSEELLGKIYRNISYSMFLLMPLFALFLNMLYFRSRKHYSNHLVFSMYFHSLAFLILIVSMIFNWAGLRIDLFFILAILTYLLIMLKKVYGQRWAKTSLKFIILAFNYSLSILIVLALGVALSIIV</sequence>
<keyword evidence="1" id="KW-1133">Transmembrane helix</keyword>
<feature type="transmembrane region" description="Helical" evidence="1">
    <location>
        <begin position="90"/>
        <end position="111"/>
    </location>
</feature>
<evidence type="ECO:0000313" key="2">
    <source>
        <dbReference type="EMBL" id="MPN35417.1"/>
    </source>
</evidence>
<feature type="transmembrane region" description="Helical" evidence="1">
    <location>
        <begin position="58"/>
        <end position="78"/>
    </location>
</feature>
<proteinExistence type="predicted"/>
<protein>
    <recommendedName>
        <fullName evidence="3">DUF3667 domain-containing protein</fullName>
    </recommendedName>
</protein>
<keyword evidence="1" id="KW-0812">Transmembrane</keyword>
<feature type="transmembrane region" description="Helical" evidence="1">
    <location>
        <begin position="117"/>
        <end position="135"/>
    </location>
</feature>
<gene>
    <name evidence="2" type="ORF">SDC9_182915</name>
</gene>
<name>A0A645H8Q5_9ZZZZ</name>
<evidence type="ECO:0000256" key="1">
    <source>
        <dbReference type="SAM" id="Phobius"/>
    </source>
</evidence>
<evidence type="ECO:0008006" key="3">
    <source>
        <dbReference type="Google" id="ProtNLM"/>
    </source>
</evidence>
<reference evidence="2" key="1">
    <citation type="submission" date="2019-08" db="EMBL/GenBank/DDBJ databases">
        <authorList>
            <person name="Kucharzyk K."/>
            <person name="Murdoch R.W."/>
            <person name="Higgins S."/>
            <person name="Loffler F."/>
        </authorList>
    </citation>
    <scope>NUCLEOTIDE SEQUENCE</scope>
</reference>
<accession>A0A645H8Q5</accession>